<proteinExistence type="inferred from homology"/>
<dbReference type="NCBIfam" id="NF002769">
    <property type="entry name" value="PRK02853.1"/>
    <property type="match status" value="1"/>
</dbReference>
<dbReference type="HAMAP" id="MF_00678">
    <property type="entry name" value="UPF0262"/>
    <property type="match status" value="1"/>
</dbReference>
<dbReference type="EMBL" id="UOEC01000148">
    <property type="protein sequence ID" value="VAV97718.1"/>
    <property type="molecule type" value="Genomic_DNA"/>
</dbReference>
<reference evidence="1" key="1">
    <citation type="submission" date="2018-06" db="EMBL/GenBank/DDBJ databases">
        <authorList>
            <person name="Zhirakovskaya E."/>
        </authorList>
    </citation>
    <scope>NUCLEOTIDE SEQUENCE</scope>
</reference>
<protein>
    <submittedName>
        <fullName evidence="1">Uncharacterized protein</fullName>
    </submittedName>
</protein>
<evidence type="ECO:0000313" key="1">
    <source>
        <dbReference type="EMBL" id="VAV97718.1"/>
    </source>
</evidence>
<gene>
    <name evidence="1" type="ORF">MNBD_ALPHA08-2522</name>
</gene>
<organism evidence="1">
    <name type="scientific">hydrothermal vent metagenome</name>
    <dbReference type="NCBI Taxonomy" id="652676"/>
    <lineage>
        <taxon>unclassified sequences</taxon>
        <taxon>metagenomes</taxon>
        <taxon>ecological metagenomes</taxon>
    </lineage>
</organism>
<dbReference type="Pfam" id="PF06793">
    <property type="entry name" value="UPF0262"/>
    <property type="match status" value="1"/>
</dbReference>
<name>A0A3B0SB16_9ZZZZ</name>
<sequence length="165" mass="19084">MTDQTDSAEHSPHRLIEILLDESIGVLPNPDAEHERQVAIYDLIEENSFRVIDKADGPYLLKLSIVDKRLVWEVVTGDEEVVTIIGLSLSPFRRIIKDYYLMCDSYFQAIRNSTPSQIETVDMARRGLHNEGSELLLERLNGKIETDFNTARRLFTLICVLHWRR</sequence>
<dbReference type="AlphaFoldDB" id="A0A3B0SB16"/>
<dbReference type="PIRSF" id="PIRSF032146">
    <property type="entry name" value="UCP032146"/>
    <property type="match status" value="1"/>
</dbReference>
<accession>A0A3B0SB16</accession>
<dbReference type="InterPro" id="IPR008321">
    <property type="entry name" value="UCP032146"/>
</dbReference>